<dbReference type="RefSeq" id="WP_133582833.1">
    <property type="nucleotide sequence ID" value="NZ_SNYV01000004.1"/>
</dbReference>
<dbReference type="PANTHER" id="PTHR45436:SF5">
    <property type="entry name" value="SENSOR HISTIDINE KINASE TRCS"/>
    <property type="match status" value="1"/>
</dbReference>
<dbReference type="Pfam" id="PF00512">
    <property type="entry name" value="HisKA"/>
    <property type="match status" value="1"/>
</dbReference>
<dbReference type="PROSITE" id="PS50885">
    <property type="entry name" value="HAMP"/>
    <property type="match status" value="1"/>
</dbReference>
<dbReference type="Gene3D" id="1.10.287.130">
    <property type="match status" value="1"/>
</dbReference>
<dbReference type="Gene3D" id="6.10.340.10">
    <property type="match status" value="1"/>
</dbReference>
<dbReference type="Pfam" id="PF00672">
    <property type="entry name" value="HAMP"/>
    <property type="match status" value="1"/>
</dbReference>
<dbReference type="EC" id="2.7.13.3" evidence="3"/>
<evidence type="ECO:0000259" key="12">
    <source>
        <dbReference type="PROSITE" id="PS50109"/>
    </source>
</evidence>
<dbReference type="InterPro" id="IPR036097">
    <property type="entry name" value="HisK_dim/P_sf"/>
</dbReference>
<dbReference type="InterPro" id="IPR003660">
    <property type="entry name" value="HAMP_dom"/>
</dbReference>
<evidence type="ECO:0000256" key="2">
    <source>
        <dbReference type="ARBA" id="ARBA00004370"/>
    </source>
</evidence>
<accession>A0A4R6WQ41</accession>
<dbReference type="SMART" id="SM00304">
    <property type="entry name" value="HAMP"/>
    <property type="match status" value="1"/>
</dbReference>
<evidence type="ECO:0000256" key="1">
    <source>
        <dbReference type="ARBA" id="ARBA00000085"/>
    </source>
</evidence>
<evidence type="ECO:0000256" key="8">
    <source>
        <dbReference type="ARBA" id="ARBA00022989"/>
    </source>
</evidence>
<dbReference type="PRINTS" id="PR00344">
    <property type="entry name" value="BCTRLSENSOR"/>
</dbReference>
<feature type="transmembrane region" description="Helical" evidence="11">
    <location>
        <begin position="154"/>
        <end position="179"/>
    </location>
</feature>
<proteinExistence type="predicted"/>
<dbReference type="OrthoDB" id="594725at2"/>
<comment type="caution">
    <text evidence="14">The sequence shown here is derived from an EMBL/GenBank/DDBJ whole genome shotgun (WGS) entry which is preliminary data.</text>
</comment>
<dbReference type="CDD" id="cd06225">
    <property type="entry name" value="HAMP"/>
    <property type="match status" value="1"/>
</dbReference>
<dbReference type="GO" id="GO:0000155">
    <property type="term" value="F:phosphorelay sensor kinase activity"/>
    <property type="evidence" value="ECO:0007669"/>
    <property type="project" value="InterPro"/>
</dbReference>
<dbReference type="SMART" id="SM00388">
    <property type="entry name" value="HisKA"/>
    <property type="match status" value="1"/>
</dbReference>
<dbReference type="AlphaFoldDB" id="A0A4R6WQ41"/>
<dbReference type="CDD" id="cd00075">
    <property type="entry name" value="HATPase"/>
    <property type="match status" value="1"/>
</dbReference>
<evidence type="ECO:0000259" key="13">
    <source>
        <dbReference type="PROSITE" id="PS50885"/>
    </source>
</evidence>
<protein>
    <recommendedName>
        <fullName evidence="3">histidine kinase</fullName>
        <ecNumber evidence="3">2.7.13.3</ecNumber>
    </recommendedName>
</protein>
<keyword evidence="5" id="KW-0808">Transferase</keyword>
<dbReference type="InterPro" id="IPR005467">
    <property type="entry name" value="His_kinase_dom"/>
</dbReference>
<sequence length="458" mass="52607">MKTKTRLIFQFSLLFASLLLAVMGILYFLVSKEIDRSFHKRLEDRAYIVGHNYLARDNFSKEEYQEVLHKFPRTLPTEQIRIYDTNYNSMFIEEKGISWDKATIDRIIAQKTVFFKRDDVPSIGILYKDNSGDFVIIASAQNIYGEQSLQELRYAMIISFVLAIVLTVLLGRVFANWILSAIRDVIVHMKRIEANNLHERLPLRGIRNDEIEQLKETINQVFSRLQQAFEMQQSFVSNASHELKTPIAVLLGNAEITLRQERSTEEYKEALTHIVKDCQKMDNLIHNLLSLAQVDYQMANIKQFAFEDFLWDMMDDLLQRNPAIKVAIHLQVEKNLDAIQLHGNPKLLEIAITNLIHNAAKFSDFQEISIAIHVKNNNLFITIDDKGIGISEEDLSKILTPFYRGKNAIGHLGSGLGLSLSQKIIHLHKGTLSITSQIAQGTSMVIKLPYTEKEIKKF</sequence>
<comment type="catalytic activity">
    <reaction evidence="1">
        <text>ATP + protein L-histidine = ADP + protein N-phospho-L-histidine.</text>
        <dbReference type="EC" id="2.7.13.3"/>
    </reaction>
</comment>
<dbReference type="CDD" id="cd00082">
    <property type="entry name" value="HisKA"/>
    <property type="match status" value="1"/>
</dbReference>
<comment type="subcellular location">
    <subcellularLocation>
        <location evidence="2">Membrane</location>
    </subcellularLocation>
</comment>
<evidence type="ECO:0000256" key="7">
    <source>
        <dbReference type="ARBA" id="ARBA00022777"/>
    </source>
</evidence>
<feature type="transmembrane region" description="Helical" evidence="11">
    <location>
        <begin position="7"/>
        <end position="30"/>
    </location>
</feature>
<evidence type="ECO:0000313" key="15">
    <source>
        <dbReference type="Proteomes" id="UP000295292"/>
    </source>
</evidence>
<dbReference type="Proteomes" id="UP000295292">
    <property type="component" value="Unassembled WGS sequence"/>
</dbReference>
<keyword evidence="7 14" id="KW-0418">Kinase</keyword>
<dbReference type="PANTHER" id="PTHR45436">
    <property type="entry name" value="SENSOR HISTIDINE KINASE YKOH"/>
    <property type="match status" value="1"/>
</dbReference>
<dbReference type="InterPro" id="IPR050428">
    <property type="entry name" value="TCS_sensor_his_kinase"/>
</dbReference>
<feature type="domain" description="HAMP" evidence="13">
    <location>
        <begin position="176"/>
        <end position="230"/>
    </location>
</feature>
<dbReference type="InterPro" id="IPR003594">
    <property type="entry name" value="HATPase_dom"/>
</dbReference>
<gene>
    <name evidence="14" type="ORF">CLV99_0427</name>
</gene>
<dbReference type="SMART" id="SM00387">
    <property type="entry name" value="HATPase_c"/>
    <property type="match status" value="1"/>
</dbReference>
<evidence type="ECO:0000256" key="5">
    <source>
        <dbReference type="ARBA" id="ARBA00022679"/>
    </source>
</evidence>
<evidence type="ECO:0000256" key="6">
    <source>
        <dbReference type="ARBA" id="ARBA00022692"/>
    </source>
</evidence>
<dbReference type="SUPFAM" id="SSF55874">
    <property type="entry name" value="ATPase domain of HSP90 chaperone/DNA topoisomerase II/histidine kinase"/>
    <property type="match status" value="1"/>
</dbReference>
<name>A0A4R6WQ41_9SPHI</name>
<dbReference type="InterPro" id="IPR036890">
    <property type="entry name" value="HATPase_C_sf"/>
</dbReference>
<keyword evidence="6 11" id="KW-0812">Transmembrane</keyword>
<dbReference type="FunFam" id="1.10.287.130:FF:000001">
    <property type="entry name" value="Two-component sensor histidine kinase"/>
    <property type="match status" value="1"/>
</dbReference>
<reference evidence="14 15" key="1">
    <citation type="submission" date="2019-03" db="EMBL/GenBank/DDBJ databases">
        <title>Genomic Encyclopedia of Archaeal and Bacterial Type Strains, Phase II (KMG-II): from individual species to whole genera.</title>
        <authorList>
            <person name="Goeker M."/>
        </authorList>
    </citation>
    <scope>NUCLEOTIDE SEQUENCE [LARGE SCALE GENOMIC DNA]</scope>
    <source>
        <strain evidence="14 15">DSM 28353</strain>
    </source>
</reference>
<dbReference type="InterPro" id="IPR003661">
    <property type="entry name" value="HisK_dim/P_dom"/>
</dbReference>
<evidence type="ECO:0000256" key="11">
    <source>
        <dbReference type="SAM" id="Phobius"/>
    </source>
</evidence>
<evidence type="ECO:0000256" key="4">
    <source>
        <dbReference type="ARBA" id="ARBA00022553"/>
    </source>
</evidence>
<dbReference type="SUPFAM" id="SSF47384">
    <property type="entry name" value="Homodimeric domain of signal transducing histidine kinase"/>
    <property type="match status" value="1"/>
</dbReference>
<dbReference type="GO" id="GO:0005886">
    <property type="term" value="C:plasma membrane"/>
    <property type="evidence" value="ECO:0007669"/>
    <property type="project" value="TreeGrafter"/>
</dbReference>
<keyword evidence="8 11" id="KW-1133">Transmembrane helix</keyword>
<keyword evidence="15" id="KW-1185">Reference proteome</keyword>
<keyword evidence="9" id="KW-0902">Two-component regulatory system</keyword>
<evidence type="ECO:0000256" key="10">
    <source>
        <dbReference type="ARBA" id="ARBA00023136"/>
    </source>
</evidence>
<evidence type="ECO:0000256" key="3">
    <source>
        <dbReference type="ARBA" id="ARBA00012438"/>
    </source>
</evidence>
<keyword evidence="4" id="KW-0597">Phosphoprotein</keyword>
<dbReference type="Pfam" id="PF02518">
    <property type="entry name" value="HATPase_c"/>
    <property type="match status" value="1"/>
</dbReference>
<dbReference type="Gene3D" id="3.30.565.10">
    <property type="entry name" value="Histidine kinase-like ATPase, C-terminal domain"/>
    <property type="match status" value="1"/>
</dbReference>
<dbReference type="PROSITE" id="PS50109">
    <property type="entry name" value="HIS_KIN"/>
    <property type="match status" value="1"/>
</dbReference>
<dbReference type="InterPro" id="IPR004358">
    <property type="entry name" value="Sig_transdc_His_kin-like_C"/>
</dbReference>
<keyword evidence="10 11" id="KW-0472">Membrane</keyword>
<evidence type="ECO:0000256" key="9">
    <source>
        <dbReference type="ARBA" id="ARBA00023012"/>
    </source>
</evidence>
<organism evidence="14 15">
    <name type="scientific">Sphingobacterium yanglingense</name>
    <dbReference type="NCBI Taxonomy" id="1437280"/>
    <lineage>
        <taxon>Bacteria</taxon>
        <taxon>Pseudomonadati</taxon>
        <taxon>Bacteroidota</taxon>
        <taxon>Sphingobacteriia</taxon>
        <taxon>Sphingobacteriales</taxon>
        <taxon>Sphingobacteriaceae</taxon>
        <taxon>Sphingobacterium</taxon>
    </lineage>
</organism>
<dbReference type="EMBL" id="SNYV01000004">
    <property type="protein sequence ID" value="TDQ81304.1"/>
    <property type="molecule type" value="Genomic_DNA"/>
</dbReference>
<feature type="domain" description="Histidine kinase" evidence="12">
    <location>
        <begin position="238"/>
        <end position="452"/>
    </location>
</feature>
<evidence type="ECO:0000313" key="14">
    <source>
        <dbReference type="EMBL" id="TDQ81304.1"/>
    </source>
</evidence>